<evidence type="ECO:0000313" key="3">
    <source>
        <dbReference type="EMBL" id="CAE7393937.1"/>
    </source>
</evidence>
<organism evidence="3 4">
    <name type="scientific">Symbiodinium necroappetens</name>
    <dbReference type="NCBI Taxonomy" id="1628268"/>
    <lineage>
        <taxon>Eukaryota</taxon>
        <taxon>Sar</taxon>
        <taxon>Alveolata</taxon>
        <taxon>Dinophyceae</taxon>
        <taxon>Suessiales</taxon>
        <taxon>Symbiodiniaceae</taxon>
        <taxon>Symbiodinium</taxon>
    </lineage>
</organism>
<evidence type="ECO:0000256" key="2">
    <source>
        <dbReference type="SAM" id="Phobius"/>
    </source>
</evidence>
<feature type="region of interest" description="Disordered" evidence="1">
    <location>
        <begin position="82"/>
        <end position="102"/>
    </location>
</feature>
<accession>A0A812QLZ6</accession>
<reference evidence="3" key="1">
    <citation type="submission" date="2021-02" db="EMBL/GenBank/DDBJ databases">
        <authorList>
            <person name="Dougan E. K."/>
            <person name="Rhodes N."/>
            <person name="Thang M."/>
            <person name="Chan C."/>
        </authorList>
    </citation>
    <scope>NUCLEOTIDE SEQUENCE</scope>
</reference>
<feature type="region of interest" description="Disordered" evidence="1">
    <location>
        <begin position="419"/>
        <end position="470"/>
    </location>
</feature>
<protein>
    <submittedName>
        <fullName evidence="3">RE1 protein</fullName>
    </submittedName>
</protein>
<dbReference type="PANTHER" id="PTHR11439:SF463">
    <property type="entry name" value="REVERSE TRANSCRIPTASE TY1_COPIA-TYPE DOMAIN-CONTAINING PROTEIN"/>
    <property type="match status" value="1"/>
</dbReference>
<feature type="compositionally biased region" description="Polar residues" evidence="1">
    <location>
        <begin position="453"/>
        <end position="464"/>
    </location>
</feature>
<sequence>MEGRQATQVHVDDMMMTGDEEPTNKVVSTLKDKYEMKVQGPFGSPGDEWNFLNRRYTVEEDFSITVRPDAKFYVDINEMLGQPRARSTPGPGRGDSLFNVDTTKPLDSADSRLFRTMVGKLLYLSNERPDAQVVIQYLASKSSCPTEQSMKILKHLPGYLYATRGYGVNVKNRAGAVSDSNFANDRETRRSLSSGQVYLNSALVYSFVRNQKVVTLSSGEAELVALTQTVSEAVLIKKAWAFIFDGPVDMIARTDSSVARAIAQRAGVGRVRHLQTSCLWIQMWTASKELKVLAIPTETNPADAGTKVLTGARLKKLCGSMGMVDGSGNLIKDDTNHKAKAGNAIKGCDNGRPDDLNYILDYLLESFYVIGYMLSMVGGGYLYVLAGIIVMILSVYLVFGARWRVTFVLENRPYTSGLGPGYADGGSTPEGAPSSASRGDAENDNTNEDQIFEDTSGNATSSRTPLLDTA</sequence>
<dbReference type="Proteomes" id="UP000601435">
    <property type="component" value="Unassembled WGS sequence"/>
</dbReference>
<keyword evidence="2" id="KW-0472">Membrane</keyword>
<evidence type="ECO:0000256" key="1">
    <source>
        <dbReference type="SAM" id="MobiDB-lite"/>
    </source>
</evidence>
<name>A0A812QLZ6_9DINO</name>
<keyword evidence="4" id="KW-1185">Reference proteome</keyword>
<dbReference type="CDD" id="cd09272">
    <property type="entry name" value="RNase_HI_RT_Ty1"/>
    <property type="match status" value="1"/>
</dbReference>
<gene>
    <name evidence="3" type="primary">RE1</name>
    <name evidence="3" type="ORF">SNEC2469_LOCUS10736</name>
</gene>
<feature type="transmembrane region" description="Helical" evidence="2">
    <location>
        <begin position="380"/>
        <end position="399"/>
    </location>
</feature>
<keyword evidence="2" id="KW-1133">Transmembrane helix</keyword>
<dbReference type="OrthoDB" id="441066at2759"/>
<dbReference type="AlphaFoldDB" id="A0A812QLZ6"/>
<dbReference type="EMBL" id="CAJNJA010017074">
    <property type="protein sequence ID" value="CAE7393937.1"/>
    <property type="molecule type" value="Genomic_DNA"/>
</dbReference>
<comment type="caution">
    <text evidence="3">The sequence shown here is derived from an EMBL/GenBank/DDBJ whole genome shotgun (WGS) entry which is preliminary data.</text>
</comment>
<feature type="non-terminal residue" evidence="3">
    <location>
        <position position="470"/>
    </location>
</feature>
<feature type="compositionally biased region" description="Acidic residues" evidence="1">
    <location>
        <begin position="442"/>
        <end position="452"/>
    </location>
</feature>
<keyword evidence="2" id="KW-0812">Transmembrane</keyword>
<proteinExistence type="predicted"/>
<dbReference type="PANTHER" id="PTHR11439">
    <property type="entry name" value="GAG-POL-RELATED RETROTRANSPOSON"/>
    <property type="match status" value="1"/>
</dbReference>
<evidence type="ECO:0000313" key="4">
    <source>
        <dbReference type="Proteomes" id="UP000601435"/>
    </source>
</evidence>